<keyword evidence="2" id="KW-1133">Transmembrane helix</keyword>
<evidence type="ECO:0000256" key="2">
    <source>
        <dbReference type="SAM" id="Phobius"/>
    </source>
</evidence>
<dbReference type="Gene3D" id="3.40.720.10">
    <property type="entry name" value="Alkaline Phosphatase, subunit A"/>
    <property type="match status" value="1"/>
</dbReference>
<dbReference type="InterPro" id="IPR052701">
    <property type="entry name" value="GAG_Ulvan_Degrading_Sulfatases"/>
</dbReference>
<feature type="transmembrane region" description="Helical" evidence="2">
    <location>
        <begin position="774"/>
        <end position="798"/>
    </location>
</feature>
<protein>
    <recommendedName>
        <fullName evidence="3">Sulfatase N-terminal domain-containing protein</fullName>
    </recommendedName>
</protein>
<reference evidence="4 5" key="1">
    <citation type="journal article" date="2017" name="Genome Biol. Evol.">
        <title>Phytophthora megakarya and P. palmivora, closely related causal agents of cacao black pod rot, underwent increases in genome sizes and gene numbers by different mechanisms.</title>
        <authorList>
            <person name="Ali S.S."/>
            <person name="Shao J."/>
            <person name="Lary D.J."/>
            <person name="Kronmiller B."/>
            <person name="Shen D."/>
            <person name="Strem M.D."/>
            <person name="Amoako-Attah I."/>
            <person name="Akrofi A.Y."/>
            <person name="Begoude B.A."/>
            <person name="Ten Hoopen G.M."/>
            <person name="Coulibaly K."/>
            <person name="Kebe B.I."/>
            <person name="Melnick R.L."/>
            <person name="Guiltinan M.J."/>
            <person name="Tyler B.M."/>
            <person name="Meinhardt L.W."/>
            <person name="Bailey B.A."/>
        </authorList>
    </citation>
    <scope>NUCLEOTIDE SEQUENCE [LARGE SCALE GENOMIC DNA]</scope>
    <source>
        <strain evidence="5">sbr112.9</strain>
    </source>
</reference>
<name>A0A2P4XLC1_9STRA</name>
<keyword evidence="2" id="KW-0812">Transmembrane</keyword>
<dbReference type="PANTHER" id="PTHR43751">
    <property type="entry name" value="SULFATASE"/>
    <property type="match status" value="1"/>
</dbReference>
<comment type="caution">
    <text evidence="4">The sequence shown here is derived from an EMBL/GenBank/DDBJ whole genome shotgun (WGS) entry which is preliminary data.</text>
</comment>
<dbReference type="InterPro" id="IPR000917">
    <property type="entry name" value="Sulfatase_N"/>
</dbReference>
<feature type="domain" description="Sulfatase N-terminal" evidence="3">
    <location>
        <begin position="1071"/>
        <end position="1349"/>
    </location>
</feature>
<dbReference type="CDD" id="cd16015">
    <property type="entry name" value="LTA_synthase"/>
    <property type="match status" value="1"/>
</dbReference>
<evidence type="ECO:0000256" key="1">
    <source>
        <dbReference type="SAM" id="MobiDB-lite"/>
    </source>
</evidence>
<feature type="transmembrane region" description="Helical" evidence="2">
    <location>
        <begin position="975"/>
        <end position="994"/>
    </location>
</feature>
<proteinExistence type="predicted"/>
<feature type="transmembrane region" description="Helical" evidence="2">
    <location>
        <begin position="830"/>
        <end position="848"/>
    </location>
</feature>
<dbReference type="Pfam" id="PF00884">
    <property type="entry name" value="Sulfatase"/>
    <property type="match status" value="1"/>
</dbReference>
<evidence type="ECO:0000313" key="5">
    <source>
        <dbReference type="Proteomes" id="UP000237271"/>
    </source>
</evidence>
<feature type="transmembrane region" description="Helical" evidence="2">
    <location>
        <begin position="733"/>
        <end position="753"/>
    </location>
</feature>
<organism evidence="4 5">
    <name type="scientific">Phytophthora palmivora</name>
    <dbReference type="NCBI Taxonomy" id="4796"/>
    <lineage>
        <taxon>Eukaryota</taxon>
        <taxon>Sar</taxon>
        <taxon>Stramenopiles</taxon>
        <taxon>Oomycota</taxon>
        <taxon>Peronosporomycetes</taxon>
        <taxon>Peronosporales</taxon>
        <taxon>Peronosporaceae</taxon>
        <taxon>Phytophthora</taxon>
    </lineage>
</organism>
<evidence type="ECO:0000259" key="3">
    <source>
        <dbReference type="Pfam" id="PF00884"/>
    </source>
</evidence>
<evidence type="ECO:0000313" key="4">
    <source>
        <dbReference type="EMBL" id="POM66353.1"/>
    </source>
</evidence>
<keyword evidence="2" id="KW-0472">Membrane</keyword>
<dbReference type="SUPFAM" id="SSF53649">
    <property type="entry name" value="Alkaline phosphatase-like"/>
    <property type="match status" value="1"/>
</dbReference>
<gene>
    <name evidence="4" type="ORF">PHPALM_17797</name>
</gene>
<keyword evidence="5" id="KW-1185">Reference proteome</keyword>
<feature type="region of interest" description="Disordered" evidence="1">
    <location>
        <begin position="389"/>
        <end position="459"/>
    </location>
</feature>
<dbReference type="InterPro" id="IPR017850">
    <property type="entry name" value="Alkaline_phosphatase_core_sf"/>
</dbReference>
<dbReference type="EMBL" id="NCKW01009644">
    <property type="protein sequence ID" value="POM66353.1"/>
    <property type="molecule type" value="Genomic_DNA"/>
</dbReference>
<sequence>MLKDMKVLSPPTFRGKHEKLCTNENADERKFDYCLPITSQDDPLFCAGADRIDLLVRQSPLTLCRVSVMHLLLSDVYEELKALGSSPSINFTAVDGNSQDDLISSGAILSSSIAYTNDIAHGGLLDMALRKKGYHLYLDGSEWHVCVAPTHPLASHLYDPDQKMSTSVSSVPHIDLVTGVSEQDAIVPTDLVEAHPQFDDTCTPNVLDVRHIEYKSNHRFYTMLQTMETLPPPVFHGDHKTLCNEKFVDDKPPFCLPISARSDAEFCTGADRIDLLIRQSSSTLCLTSVLHMLIEDVSDELQAAGGSLVANLNKGDQGALMENTFLSYNGELKIDDLKQSLRRKGYHLYYEESWCVCIAPIHPLASNLYKPDSHLLNVYSGPHLTLVPNKPPIVTSEPPREKTEDPANVALEETEVPGTSTSEVIAERSDSPTGSVYDETKTPSISKSAPEETNPPMIETGCKPEVVAVVDAGSGDEFYATMKITGSLSAPRFHGEHEVLCRSDNRKRRAFRYCLPISGRKDTPHCASADRMDILLHQSPAKLCFASVLHMLLKDVYNELKAIGSIPLLTFGTLLGAVRDGGVIPFTEDIDIAYSGRIVGGGELDKRLWLKGYHLFDYNIWRVCVAPTHPLASQLYDPNHPIVEDFTVPYVDLYAMQQEFIAKLSPTASFSKFHCESNVMDDDDLHLDSKHATRCRFPELRVINSEITGAETITSRRPTKPEFRIGDVLELPWIGWFFVYAYVLFIFSFSRCATLKALVTMYTSPDDYTISVKAAVVTLGFLEDFVCTTYFACALWLFDTFKLSITRWYALRNMATTTTIESIATFTGSWLLFFILMVPFASDMLLVVNRDMRFTFDVIAAMIRERDHLYKAPLEPEEAQRSYLTAVIVIIETTLFSVVRMRASWTDLTHWNPTQLVLKSTNSRRRTVKVNSKKSGKGVNYEELALDEGGDTSNTSEDDSKIALSCKSFACHHRVAIFSFVSLAVLHAIVLALSKACPPLVAYSALNTPLNELFGDAFSPTLEEGTLRNVKTFIHPTEKHKLYASDSLYRRTTGFSGDLAFNVSTTNDNPPNVLVIGIESFRYQDSRYLVGEKDPSNLFNGSDILVTPNFDRWAKRGIALRNMWSSLPTSRSVESLLFAQIPYDSTVKTGTSGGWTDTKLYGLPQLFTAKGYETFFTTGCGVTFDGWDSFFPAHGFETVWSNVKMIELAKNELGITKDQWFGPEHRGFQWGVHDDISFKFLGDLLVNKTKEQREKMASGKKKKPLFLTHYTISSHAPFDSSPTWYEDIEKPDFSPLYEGKKHESAIKRYLNLRYFTDMELGKFLDRMSVEGILNDTIVVIMGDHGQAPEADLWNIHEDSVRRVASAIIAEGRLGEAAGLVIDDAAEQYDILNTLADITGVPDGGFVQHGVGRSLKRQIPFGERVVFANDPGYKMSINVDPDHYIEKDLFPELSPKEQEEWTKWRDSGRQITAYYKKRWENKCFAIKC</sequence>
<accession>A0A2P4XLC1</accession>
<dbReference type="OrthoDB" id="96314at2759"/>
<dbReference type="PANTHER" id="PTHR43751:SF3">
    <property type="entry name" value="SULFATASE N-TERMINAL DOMAIN-CONTAINING PROTEIN"/>
    <property type="match status" value="1"/>
</dbReference>
<dbReference type="Proteomes" id="UP000237271">
    <property type="component" value="Unassembled WGS sequence"/>
</dbReference>